<name>A0A6J6ZWP1_9ZZZZ</name>
<proteinExistence type="predicted"/>
<reference evidence="1" key="1">
    <citation type="submission" date="2020-05" db="EMBL/GenBank/DDBJ databases">
        <authorList>
            <person name="Chiriac C."/>
            <person name="Salcher M."/>
            <person name="Ghai R."/>
            <person name="Kavagutti S V."/>
        </authorList>
    </citation>
    <scope>NUCLEOTIDE SEQUENCE</scope>
</reference>
<sequence length="118" mass="12720">MYAANPRMAAPDARPSSPSVKFTAFEKAAMMNTAHTTHANLPRSRPNESQRVNDTVVCTLVAVTIKMPNPPATPSNPNSLARLLSPRLRSRMTLIQSSSNPTSALPMIAAITKIPVRV</sequence>
<evidence type="ECO:0000313" key="1">
    <source>
        <dbReference type="EMBL" id="CAB4824789.1"/>
    </source>
</evidence>
<accession>A0A6J6ZWP1</accession>
<gene>
    <name evidence="1" type="ORF">UFOPK3139_00940</name>
</gene>
<protein>
    <submittedName>
        <fullName evidence="1">Unannotated protein</fullName>
    </submittedName>
</protein>
<dbReference type="AlphaFoldDB" id="A0A6J6ZWP1"/>
<organism evidence="1">
    <name type="scientific">freshwater metagenome</name>
    <dbReference type="NCBI Taxonomy" id="449393"/>
    <lineage>
        <taxon>unclassified sequences</taxon>
        <taxon>metagenomes</taxon>
        <taxon>ecological metagenomes</taxon>
    </lineage>
</organism>
<dbReference type="EMBL" id="CAFABA010000029">
    <property type="protein sequence ID" value="CAB4824789.1"/>
    <property type="molecule type" value="Genomic_DNA"/>
</dbReference>